<keyword evidence="5" id="KW-0560">Oxidoreductase</keyword>
<dbReference type="PIRSF" id="PIRSF000332">
    <property type="entry name" value="FMO"/>
    <property type="match status" value="1"/>
</dbReference>
<evidence type="ECO:0000256" key="4">
    <source>
        <dbReference type="ARBA" id="ARBA00022857"/>
    </source>
</evidence>
<dbReference type="InterPro" id="IPR050346">
    <property type="entry name" value="FMO-like"/>
</dbReference>
<keyword evidence="4" id="KW-0521">NADP</keyword>
<evidence type="ECO:0000313" key="7">
    <source>
        <dbReference type="Proteomes" id="UP001501175"/>
    </source>
</evidence>
<sequence>MPNQIEVCIIGAGASGITAAKTLNQHGIGFHCFEKGSQVGGNWRYNNDNGLSSAYRSLHINTNRDVMAYSDYPMPRNYPMFPHHSQIIRYFDDYVDHFGVREHITFRTAVDEVSRNSDGSYQVRTNTGLEQTYKHVIVANGHHWNPRYPDPPFPGEFTGEVIHSHDYKEPAQITGKDLLIVGIGNSAVDIACEAARLHGGKVVISTRSGAYILPNWLMSLPFDSLANPLTAKLPMPLQRMLLSVSLWLARGRQEAYGVPKPTRPLLAEHPTISQDLLNLCGRGLIRFKPNIAGLSDREVVFDDGSHESFDMIIYATGYKVSFPFFKNGFFNVEQTNDLQLYQRVVHPDFPGLYFLGLVQPLGAIMPLAELQARWIAKLITGECRLPDRDTMLASIQAEAARNKRRYKQSARHTLQVDFFPYKQSLEQAMRK</sequence>
<dbReference type="InterPro" id="IPR036188">
    <property type="entry name" value="FAD/NAD-bd_sf"/>
</dbReference>
<dbReference type="Gene3D" id="3.50.50.60">
    <property type="entry name" value="FAD/NAD(P)-binding domain"/>
    <property type="match status" value="1"/>
</dbReference>
<dbReference type="SUPFAM" id="SSF51905">
    <property type="entry name" value="FAD/NAD(P)-binding domain"/>
    <property type="match status" value="2"/>
</dbReference>
<comment type="similarity">
    <text evidence="1">Belongs to the FMO family.</text>
</comment>
<dbReference type="InterPro" id="IPR000960">
    <property type="entry name" value="Flavin_mOase"/>
</dbReference>
<evidence type="ECO:0000256" key="3">
    <source>
        <dbReference type="ARBA" id="ARBA00022827"/>
    </source>
</evidence>
<evidence type="ECO:0000313" key="6">
    <source>
        <dbReference type="EMBL" id="GAA4446301.1"/>
    </source>
</evidence>
<dbReference type="EMBL" id="BAABHD010000002">
    <property type="protein sequence ID" value="GAA4446301.1"/>
    <property type="molecule type" value="Genomic_DNA"/>
</dbReference>
<dbReference type="PRINTS" id="PR00370">
    <property type="entry name" value="FMOXYGENASE"/>
</dbReference>
<dbReference type="RefSeq" id="WP_345239622.1">
    <property type="nucleotide sequence ID" value="NZ_BAABHD010000002.1"/>
</dbReference>
<comment type="caution">
    <text evidence="6">The sequence shown here is derived from an EMBL/GenBank/DDBJ whole genome shotgun (WGS) entry which is preliminary data.</text>
</comment>
<keyword evidence="7" id="KW-1185">Reference proteome</keyword>
<keyword evidence="3" id="KW-0274">FAD</keyword>
<organism evidence="6 7">
    <name type="scientific">Nibrella saemangeumensis</name>
    <dbReference type="NCBI Taxonomy" id="1084526"/>
    <lineage>
        <taxon>Bacteria</taxon>
        <taxon>Pseudomonadati</taxon>
        <taxon>Bacteroidota</taxon>
        <taxon>Cytophagia</taxon>
        <taxon>Cytophagales</taxon>
        <taxon>Spirosomataceae</taxon>
        <taxon>Nibrella</taxon>
    </lineage>
</organism>
<gene>
    <name evidence="6" type="ORF">GCM10023189_01280</name>
</gene>
<dbReference type="Proteomes" id="UP001501175">
    <property type="component" value="Unassembled WGS sequence"/>
</dbReference>
<keyword evidence="2" id="KW-0285">Flavoprotein</keyword>
<dbReference type="Pfam" id="PF00743">
    <property type="entry name" value="FMO-like"/>
    <property type="match status" value="1"/>
</dbReference>
<reference evidence="7" key="1">
    <citation type="journal article" date="2019" name="Int. J. Syst. Evol. Microbiol.">
        <title>The Global Catalogue of Microorganisms (GCM) 10K type strain sequencing project: providing services to taxonomists for standard genome sequencing and annotation.</title>
        <authorList>
            <consortium name="The Broad Institute Genomics Platform"/>
            <consortium name="The Broad Institute Genome Sequencing Center for Infectious Disease"/>
            <person name="Wu L."/>
            <person name="Ma J."/>
        </authorList>
    </citation>
    <scope>NUCLEOTIDE SEQUENCE [LARGE SCALE GENOMIC DNA]</scope>
    <source>
        <strain evidence="7">JCM 17927</strain>
    </source>
</reference>
<evidence type="ECO:0000256" key="2">
    <source>
        <dbReference type="ARBA" id="ARBA00022630"/>
    </source>
</evidence>
<evidence type="ECO:0000256" key="1">
    <source>
        <dbReference type="ARBA" id="ARBA00009183"/>
    </source>
</evidence>
<evidence type="ECO:0000256" key="5">
    <source>
        <dbReference type="ARBA" id="ARBA00023002"/>
    </source>
</evidence>
<name>A0ABP8MBC7_9BACT</name>
<protein>
    <submittedName>
        <fullName evidence="6">NAD(P)-binding domain-containing protein</fullName>
    </submittedName>
</protein>
<dbReference type="PANTHER" id="PTHR23023">
    <property type="entry name" value="DIMETHYLANILINE MONOOXYGENASE"/>
    <property type="match status" value="1"/>
</dbReference>
<accession>A0ABP8MBC7</accession>
<dbReference type="InterPro" id="IPR020946">
    <property type="entry name" value="Flavin_mOase-like"/>
</dbReference>
<proteinExistence type="inferred from homology"/>